<dbReference type="KEGG" id="mcub:MCBB_1393"/>
<evidence type="ECO:0000313" key="1">
    <source>
        <dbReference type="EMBL" id="SCG85950.1"/>
    </source>
</evidence>
<reference evidence="1 2" key="1">
    <citation type="submission" date="2016-08" db="EMBL/GenBank/DDBJ databases">
        <authorList>
            <person name="Seilhamer J.J."/>
        </authorList>
    </citation>
    <scope>NUCLEOTIDE SEQUENCE [LARGE SCALE GENOMIC DNA]</scope>
    <source>
        <strain evidence="1">Buetzberg</strain>
    </source>
</reference>
<dbReference type="RefSeq" id="WP_071907061.1">
    <property type="nucleotide sequence ID" value="NZ_LT607756.1"/>
</dbReference>
<dbReference type="EMBL" id="LT607756">
    <property type="protein sequence ID" value="SCG85950.1"/>
    <property type="molecule type" value="Genomic_DNA"/>
</dbReference>
<dbReference type="AlphaFoldDB" id="A0A1D3L3B0"/>
<accession>A0A1D3L3B0</accession>
<protein>
    <submittedName>
        <fullName evidence="1">Region of a membrane-bound protein predicted to be embedded in the membrane</fullName>
    </submittedName>
</protein>
<name>A0A1D3L3B0_9EURY</name>
<dbReference type="PROSITE" id="PS51257">
    <property type="entry name" value="PROKAR_LIPOPROTEIN"/>
    <property type="match status" value="1"/>
</dbReference>
<proteinExistence type="predicted"/>
<organism evidence="1 2">
    <name type="scientific">Methanobacterium congolense</name>
    <dbReference type="NCBI Taxonomy" id="118062"/>
    <lineage>
        <taxon>Archaea</taxon>
        <taxon>Methanobacteriati</taxon>
        <taxon>Methanobacteriota</taxon>
        <taxon>Methanomada group</taxon>
        <taxon>Methanobacteria</taxon>
        <taxon>Methanobacteriales</taxon>
        <taxon>Methanobacteriaceae</taxon>
        <taxon>Methanobacterium</taxon>
    </lineage>
</organism>
<sequence length="185" mass="20033">MKKIWSILVLFLILAIVGVSGCIGTNSVQNKTFSSSGISFQYPGNWSDNVTVNWTSGNAQNETIGNLGNGNVTLGVLYINASSQPLFASYDIPSLGNLAVLSWKSDGTNTTVLSNTNRQIGNNTVDEIIYTSPNPVSGAVYKYYYVITGEQGKSIYILRFGAPEADFANYYSQFQGIVNSINITK</sequence>
<dbReference type="STRING" id="118062.MCBB_1393"/>
<dbReference type="Proteomes" id="UP000094707">
    <property type="component" value="Chromosome I"/>
</dbReference>
<dbReference type="Gene3D" id="3.40.1000.10">
    <property type="entry name" value="Mog1/PsbP, alpha/beta/alpha sandwich"/>
    <property type="match status" value="1"/>
</dbReference>
<keyword evidence="2" id="KW-1185">Reference proteome</keyword>
<gene>
    <name evidence="1" type="ORF">MCBB_1393</name>
</gene>
<dbReference type="GeneID" id="30412235"/>
<evidence type="ECO:0000313" key="2">
    <source>
        <dbReference type="Proteomes" id="UP000094707"/>
    </source>
</evidence>